<dbReference type="PANTHER" id="PTHR46604:SF3">
    <property type="entry name" value="PROTEIN MID1-COMPLEMENTING ACTIVITY 1"/>
    <property type="match status" value="1"/>
</dbReference>
<keyword evidence="1" id="KW-1133">Transmembrane helix</keyword>
<feature type="transmembrane region" description="Helical" evidence="1">
    <location>
        <begin position="12"/>
        <end position="29"/>
    </location>
</feature>
<feature type="domain" description="MCAfunc" evidence="2">
    <location>
        <begin position="24"/>
        <end position="134"/>
    </location>
</feature>
<keyword evidence="5" id="KW-1185">Reference proteome</keyword>
<reference evidence="4" key="1">
    <citation type="journal article" date="2018" name="DNA Res.">
        <title>Multiple hybrid de novo genome assembly of finger millet, an orphan allotetraploid crop.</title>
        <authorList>
            <person name="Hatakeyama M."/>
            <person name="Aluri S."/>
            <person name="Balachadran M.T."/>
            <person name="Sivarajan S.R."/>
            <person name="Patrignani A."/>
            <person name="Gruter S."/>
            <person name="Poveda L."/>
            <person name="Shimizu-Inatsugi R."/>
            <person name="Baeten J."/>
            <person name="Francoijs K.J."/>
            <person name="Nataraja K.N."/>
            <person name="Reddy Y.A.N."/>
            <person name="Phadnis S."/>
            <person name="Ravikumar R.L."/>
            <person name="Schlapbach R."/>
            <person name="Sreeman S.M."/>
            <person name="Shimizu K.K."/>
        </authorList>
    </citation>
    <scope>NUCLEOTIDE SEQUENCE</scope>
</reference>
<dbReference type="AlphaFoldDB" id="A0AAV5FC12"/>
<dbReference type="Gene3D" id="1.20.930.20">
    <property type="entry name" value="Adaptor protein Cbl, N-terminal domain"/>
    <property type="match status" value="1"/>
</dbReference>
<evidence type="ECO:0000313" key="4">
    <source>
        <dbReference type="EMBL" id="GJN31786.1"/>
    </source>
</evidence>
<reference evidence="4" key="2">
    <citation type="submission" date="2021-12" db="EMBL/GenBank/DDBJ databases">
        <title>Resequencing data analysis of finger millet.</title>
        <authorList>
            <person name="Hatakeyama M."/>
            <person name="Aluri S."/>
            <person name="Balachadran M.T."/>
            <person name="Sivarajan S.R."/>
            <person name="Poveda L."/>
            <person name="Shimizu-Inatsugi R."/>
            <person name="Schlapbach R."/>
            <person name="Sreeman S.M."/>
            <person name="Shimizu K.K."/>
        </authorList>
    </citation>
    <scope>NUCLEOTIDE SEQUENCE</scope>
</reference>
<keyword evidence="1" id="KW-0812">Transmembrane</keyword>
<dbReference type="InterPro" id="IPR045766">
    <property type="entry name" value="MCAfunc"/>
</dbReference>
<dbReference type="EMBL" id="BQKI01000082">
    <property type="protein sequence ID" value="GJN31786.1"/>
    <property type="molecule type" value="Genomic_DNA"/>
</dbReference>
<name>A0AAV5FC12_ELECO</name>
<proteinExistence type="predicted"/>
<protein>
    <recommendedName>
        <fullName evidence="2">MCAfunc domain-containing protein</fullName>
    </recommendedName>
</protein>
<dbReference type="Proteomes" id="UP001054889">
    <property type="component" value="Unassembled WGS sequence"/>
</dbReference>
<keyword evidence="1" id="KW-0472">Membrane</keyword>
<evidence type="ECO:0000256" key="1">
    <source>
        <dbReference type="SAM" id="Phobius"/>
    </source>
</evidence>
<comment type="caution">
    <text evidence="4">The sequence shown here is derived from an EMBL/GenBank/DDBJ whole genome shotgun (WGS) entry which is preliminary data.</text>
</comment>
<dbReference type="GO" id="GO:0007166">
    <property type="term" value="P:cell surface receptor signaling pathway"/>
    <property type="evidence" value="ECO:0007669"/>
    <property type="project" value="InterPro"/>
</dbReference>
<organism evidence="4 5">
    <name type="scientific">Eleusine coracana subsp. coracana</name>
    <dbReference type="NCBI Taxonomy" id="191504"/>
    <lineage>
        <taxon>Eukaryota</taxon>
        <taxon>Viridiplantae</taxon>
        <taxon>Streptophyta</taxon>
        <taxon>Embryophyta</taxon>
        <taxon>Tracheophyta</taxon>
        <taxon>Spermatophyta</taxon>
        <taxon>Magnoliopsida</taxon>
        <taxon>Liliopsida</taxon>
        <taxon>Poales</taxon>
        <taxon>Poaceae</taxon>
        <taxon>PACMAD clade</taxon>
        <taxon>Chloridoideae</taxon>
        <taxon>Cynodonteae</taxon>
        <taxon>Eleusininae</taxon>
        <taxon>Eleusine</taxon>
    </lineage>
</organism>
<sequence length="184" mass="20556">MPLLSGLDPVAAVAQIAGLDAHGLIALIVRRAETVRRNKYECGQLAQQVEAIGGLLRQVQRDHPAMDGSLGKLDATLREACVLVSVCQGAGYFRRILRSGSHAEQFRRVRNRIEFYLQLFPVISHIDTTRRLIRIFNGIQPPQTQKQNVIPSSSSTGAFHSIMDLNFDALAFGWFEEGLKKMLW</sequence>
<dbReference type="PANTHER" id="PTHR46604">
    <property type="entry name" value="PROTEIN MID1-COMPLEMENTING ACTIVITY 1"/>
    <property type="match status" value="1"/>
</dbReference>
<accession>A0AAV5FC12</accession>
<dbReference type="Pfam" id="PF19584">
    <property type="entry name" value="MCAfunc"/>
    <property type="match status" value="1"/>
</dbReference>
<dbReference type="CDD" id="cd21037">
    <property type="entry name" value="MLKL_NTD"/>
    <property type="match status" value="1"/>
</dbReference>
<evidence type="ECO:0000259" key="2">
    <source>
        <dbReference type="Pfam" id="PF19584"/>
    </source>
</evidence>
<dbReference type="InterPro" id="IPR059179">
    <property type="entry name" value="MLKL-like_MCAfunc"/>
</dbReference>
<evidence type="ECO:0000313" key="3">
    <source>
        <dbReference type="EMBL" id="GJN31769.1"/>
    </source>
</evidence>
<dbReference type="EMBL" id="BQKI01000082">
    <property type="protein sequence ID" value="GJN31769.1"/>
    <property type="molecule type" value="Genomic_DNA"/>
</dbReference>
<gene>
    <name evidence="4" type="primary">gb20226</name>
    <name evidence="3" type="synonym">gb20206</name>
    <name evidence="3" type="ORF">PR202_gb20206</name>
    <name evidence="4" type="ORF">PR202_gb20226</name>
</gene>
<evidence type="ECO:0000313" key="5">
    <source>
        <dbReference type="Proteomes" id="UP001054889"/>
    </source>
</evidence>
<dbReference type="InterPro" id="IPR036537">
    <property type="entry name" value="Adaptor_Cbl_N_dom_sf"/>
</dbReference>